<evidence type="ECO:0000313" key="2">
    <source>
        <dbReference type="Proteomes" id="UP000323166"/>
    </source>
</evidence>
<reference evidence="1 2" key="1">
    <citation type="submission" date="2019-07" db="EMBL/GenBank/DDBJ databases">
        <title>Genomic Encyclopedia of Type Strains, Phase I: the one thousand microbial genomes (KMG-I) project.</title>
        <authorList>
            <person name="Kyrpides N."/>
        </authorList>
    </citation>
    <scope>NUCLEOTIDE SEQUENCE [LARGE SCALE GENOMIC DNA]</scope>
    <source>
        <strain evidence="1 2">DSM 6562</strain>
    </source>
</reference>
<dbReference type="InterPro" id="IPR016155">
    <property type="entry name" value="Mopterin_synth/thiamin_S_b"/>
</dbReference>
<comment type="caution">
    <text evidence="1">The sequence shown here is derived from an EMBL/GenBank/DDBJ whole genome shotgun (WGS) entry which is preliminary data.</text>
</comment>
<accession>A0A5S4ZTD0</accession>
<evidence type="ECO:0000313" key="1">
    <source>
        <dbReference type="EMBL" id="TYO95338.1"/>
    </source>
</evidence>
<dbReference type="AlphaFoldDB" id="A0A5S4ZTD0"/>
<dbReference type="EMBL" id="VNHM01000008">
    <property type="protein sequence ID" value="TYO95338.1"/>
    <property type="molecule type" value="Genomic_DNA"/>
</dbReference>
<proteinExistence type="predicted"/>
<dbReference type="SUPFAM" id="SSF54285">
    <property type="entry name" value="MoaD/ThiS"/>
    <property type="match status" value="1"/>
</dbReference>
<dbReference type="InterPro" id="IPR012675">
    <property type="entry name" value="Beta-grasp_dom_sf"/>
</dbReference>
<dbReference type="CDD" id="cd17040">
    <property type="entry name" value="Ubl_MoaD_like"/>
    <property type="match status" value="1"/>
</dbReference>
<keyword evidence="2" id="KW-1185">Reference proteome</keyword>
<gene>
    <name evidence="1" type="ORF">LX24_01689</name>
</gene>
<organism evidence="1 2">
    <name type="scientific">Desulfallas thermosapovorans DSM 6562</name>
    <dbReference type="NCBI Taxonomy" id="1121431"/>
    <lineage>
        <taxon>Bacteria</taxon>
        <taxon>Bacillati</taxon>
        <taxon>Bacillota</taxon>
        <taxon>Clostridia</taxon>
        <taxon>Eubacteriales</taxon>
        <taxon>Desulfallaceae</taxon>
        <taxon>Desulfallas</taxon>
    </lineage>
</organism>
<dbReference type="Proteomes" id="UP000323166">
    <property type="component" value="Unassembled WGS sequence"/>
</dbReference>
<evidence type="ECO:0008006" key="3">
    <source>
        <dbReference type="Google" id="ProtNLM"/>
    </source>
</evidence>
<name>A0A5S4ZTD0_9FIRM</name>
<protein>
    <recommendedName>
        <fullName evidence="3">MoaD/ThiS family protein</fullName>
    </recommendedName>
</protein>
<sequence length="95" mass="10677">MRVKIRYYTVICAAAGFCREEHINLNESLDLYTLLQIISSKYGGQMEKAVASLLNGENKILWIFVNGYRIKPDQFNVILQEGDVVVLTTPLLVGG</sequence>
<dbReference type="RefSeq" id="WP_166511693.1">
    <property type="nucleotide sequence ID" value="NZ_VNHM01000008.1"/>
</dbReference>
<dbReference type="Gene3D" id="3.10.20.30">
    <property type="match status" value="1"/>
</dbReference>